<dbReference type="OrthoDB" id="9808312at2"/>
<dbReference type="PATRIC" id="fig|1255043.3.peg.3448"/>
<organism evidence="7 8">
    <name type="scientific">Thioalkalivibrio nitratireducens (strain DSM 14787 / UNIQEM 213 / ALEN2)</name>
    <dbReference type="NCBI Taxonomy" id="1255043"/>
    <lineage>
        <taxon>Bacteria</taxon>
        <taxon>Pseudomonadati</taxon>
        <taxon>Pseudomonadota</taxon>
        <taxon>Gammaproteobacteria</taxon>
        <taxon>Chromatiales</taxon>
        <taxon>Ectothiorhodospiraceae</taxon>
        <taxon>Thioalkalivibrio</taxon>
    </lineage>
</organism>
<dbReference type="Gene3D" id="1.10.760.10">
    <property type="entry name" value="Cytochrome c-like domain"/>
    <property type="match status" value="1"/>
</dbReference>
<dbReference type="GO" id="GO:0046872">
    <property type="term" value="F:metal ion binding"/>
    <property type="evidence" value="ECO:0007669"/>
    <property type="project" value="UniProtKB-KW"/>
</dbReference>
<feature type="chain" id="PRO_5003941181" evidence="5">
    <location>
        <begin position="27"/>
        <end position="229"/>
    </location>
</feature>
<evidence type="ECO:0000313" key="8">
    <source>
        <dbReference type="Proteomes" id="UP000010809"/>
    </source>
</evidence>
<dbReference type="InterPro" id="IPR036909">
    <property type="entry name" value="Cyt_c-like_dom_sf"/>
</dbReference>
<keyword evidence="2 4" id="KW-0479">Metal-binding</keyword>
<dbReference type="HOGENOM" id="CLU_098286_0_0_6"/>
<dbReference type="NCBIfam" id="TIGR04485">
    <property type="entry name" value="thiosulf_SoxX"/>
    <property type="match status" value="1"/>
</dbReference>
<gene>
    <name evidence="7" type="ordered locus">TVNIR_3418</name>
</gene>
<evidence type="ECO:0000256" key="1">
    <source>
        <dbReference type="ARBA" id="ARBA00022617"/>
    </source>
</evidence>
<keyword evidence="8" id="KW-1185">Reference proteome</keyword>
<dbReference type="eggNOG" id="COG2010">
    <property type="taxonomic scope" value="Bacteria"/>
</dbReference>
<proteinExistence type="predicted"/>
<dbReference type="GO" id="GO:0009055">
    <property type="term" value="F:electron transfer activity"/>
    <property type="evidence" value="ECO:0007669"/>
    <property type="project" value="InterPro"/>
</dbReference>
<evidence type="ECO:0000256" key="5">
    <source>
        <dbReference type="SAM" id="SignalP"/>
    </source>
</evidence>
<dbReference type="KEGG" id="tni:TVNIR_3418"/>
<evidence type="ECO:0000256" key="3">
    <source>
        <dbReference type="ARBA" id="ARBA00023004"/>
    </source>
</evidence>
<evidence type="ECO:0000256" key="2">
    <source>
        <dbReference type="ARBA" id="ARBA00022723"/>
    </source>
</evidence>
<dbReference type="PROSITE" id="PS51007">
    <property type="entry name" value="CYTC"/>
    <property type="match status" value="1"/>
</dbReference>
<evidence type="ECO:0000313" key="7">
    <source>
        <dbReference type="EMBL" id="AGA35054.1"/>
    </source>
</evidence>
<dbReference type="AlphaFoldDB" id="L0DZN3"/>
<dbReference type="InterPro" id="IPR009056">
    <property type="entry name" value="Cyt_c-like_dom"/>
</dbReference>
<name>L0DZN3_THIND</name>
<evidence type="ECO:0000259" key="6">
    <source>
        <dbReference type="PROSITE" id="PS51007"/>
    </source>
</evidence>
<dbReference type="STRING" id="1255043.TVNIR_3418"/>
<dbReference type="RefSeq" id="WP_015260153.1">
    <property type="nucleotide sequence ID" value="NC_019902.2"/>
</dbReference>
<feature type="signal peptide" evidence="5">
    <location>
        <begin position="1"/>
        <end position="26"/>
    </location>
</feature>
<feature type="domain" description="Cytochrome c" evidence="6">
    <location>
        <begin position="114"/>
        <end position="224"/>
    </location>
</feature>
<reference evidence="7" key="1">
    <citation type="submission" date="2015-12" db="EMBL/GenBank/DDBJ databases">
        <authorList>
            <person name="Tikhonova T.V."/>
            <person name="Pavlov A.R."/>
            <person name="Beletsky A.V."/>
            <person name="Mardanov A.V."/>
            <person name="Sorokin D.Y."/>
            <person name="Ravin N.V."/>
            <person name="Popov V.O."/>
        </authorList>
    </citation>
    <scope>NUCLEOTIDE SEQUENCE</scope>
    <source>
        <strain evidence="7">DSM 14787</strain>
    </source>
</reference>
<keyword evidence="1 4" id="KW-0349">Heme</keyword>
<sequence length="229" mass="24787">MFKKTSLAAGVAAFATLFVAGGPAVADADQVDYTAMTPHELAEYLIFEANDGGGFNLSQEMQEGGTARDRMQQDELQEACSIIGDGKPDADTMNAIRAAAAESIVYPEGGIQLGDWERGRELAWSGFGYRVGHNYDDHTTREVGGTCYNCHQFAMDRTGGTVGPGLTGYGKTRGSGEAILKYAYDMIYNPHVYFPCTHMPRFGASGFLDEQAIADIMAYMFDPESPVNE</sequence>
<accession>L0DZN3</accession>
<dbReference type="SUPFAM" id="SSF46626">
    <property type="entry name" value="Cytochrome c"/>
    <property type="match status" value="1"/>
</dbReference>
<dbReference type="EMBL" id="CP003989">
    <property type="protein sequence ID" value="AGA35054.1"/>
    <property type="molecule type" value="Genomic_DNA"/>
</dbReference>
<dbReference type="GO" id="GO:0020037">
    <property type="term" value="F:heme binding"/>
    <property type="evidence" value="ECO:0007669"/>
    <property type="project" value="InterPro"/>
</dbReference>
<protein>
    <submittedName>
        <fullName evidence="7">Sulfur oxidation protein SoxX</fullName>
    </submittedName>
</protein>
<dbReference type="InterPro" id="IPR030999">
    <property type="entry name" value="Thiosulf_SoxX"/>
</dbReference>
<evidence type="ECO:0000256" key="4">
    <source>
        <dbReference type="PROSITE-ProRule" id="PRU00433"/>
    </source>
</evidence>
<keyword evidence="5" id="KW-0732">Signal</keyword>
<dbReference type="Proteomes" id="UP000010809">
    <property type="component" value="Chromosome"/>
</dbReference>
<keyword evidence="3 4" id="KW-0408">Iron</keyword>